<dbReference type="GO" id="GO:0042773">
    <property type="term" value="P:ATP synthesis coupled electron transport"/>
    <property type="evidence" value="ECO:0007669"/>
    <property type="project" value="InterPro"/>
</dbReference>
<evidence type="ECO:0000256" key="2">
    <source>
        <dbReference type="ARBA" id="ARBA00005404"/>
    </source>
</evidence>
<reference evidence="9 10" key="1">
    <citation type="submission" date="2016-10" db="EMBL/GenBank/DDBJ databases">
        <authorList>
            <person name="de Groot N.N."/>
        </authorList>
    </citation>
    <scope>NUCLEOTIDE SEQUENCE [LARGE SCALE GENOMIC DNA]</scope>
    <source>
        <strain evidence="9 10">Nm22</strain>
    </source>
</reference>
<dbReference type="GO" id="GO:0008137">
    <property type="term" value="F:NADH dehydrogenase (ubiquinone) activity"/>
    <property type="evidence" value="ECO:0007669"/>
    <property type="project" value="InterPro"/>
</dbReference>
<dbReference type="SUPFAM" id="SSF54862">
    <property type="entry name" value="4Fe-4S ferredoxins"/>
    <property type="match status" value="1"/>
</dbReference>
<dbReference type="EMBL" id="FOCP01000001">
    <property type="protein sequence ID" value="SEM72774.1"/>
    <property type="molecule type" value="Genomic_DNA"/>
</dbReference>
<evidence type="ECO:0000256" key="1">
    <source>
        <dbReference type="ARBA" id="ARBA00001966"/>
    </source>
</evidence>
<dbReference type="OrthoDB" id="9810782at2"/>
<evidence type="ECO:0000313" key="10">
    <source>
        <dbReference type="Proteomes" id="UP000199459"/>
    </source>
</evidence>
<keyword evidence="4" id="KW-0479">Metal-binding</keyword>
<dbReference type="Proteomes" id="UP000199459">
    <property type="component" value="Unassembled WGS sequence"/>
</dbReference>
<comment type="cofactor">
    <cofactor evidence="1">
        <name>[4Fe-4S] cluster</name>
        <dbReference type="ChEBI" id="CHEBI:49883"/>
    </cofactor>
</comment>
<accession>A0A1H8AS36</accession>
<evidence type="ECO:0000256" key="6">
    <source>
        <dbReference type="ARBA" id="ARBA00023014"/>
    </source>
</evidence>
<proteinExistence type="inferred from homology"/>
<dbReference type="STRING" id="917.SAMN05216326_11179"/>
<dbReference type="SMART" id="SM00929">
    <property type="entry name" value="NADH-G_4Fe-4S_3"/>
    <property type="match status" value="1"/>
</dbReference>
<evidence type="ECO:0000313" key="9">
    <source>
        <dbReference type="EMBL" id="SEM72774.1"/>
    </source>
</evidence>
<dbReference type="Gene3D" id="3.30.70.20">
    <property type="match status" value="1"/>
</dbReference>
<evidence type="ECO:0000259" key="7">
    <source>
        <dbReference type="PROSITE" id="PS51085"/>
    </source>
</evidence>
<organism evidence="9 10">
    <name type="scientific">Nitrosomonas marina</name>
    <dbReference type="NCBI Taxonomy" id="917"/>
    <lineage>
        <taxon>Bacteria</taxon>
        <taxon>Pseudomonadati</taxon>
        <taxon>Pseudomonadota</taxon>
        <taxon>Betaproteobacteria</taxon>
        <taxon>Nitrosomonadales</taxon>
        <taxon>Nitrosomonadaceae</taxon>
        <taxon>Nitrosomonas</taxon>
    </lineage>
</organism>
<dbReference type="GO" id="GO:0051539">
    <property type="term" value="F:4 iron, 4 sulfur cluster binding"/>
    <property type="evidence" value="ECO:0007669"/>
    <property type="project" value="UniProtKB-KW"/>
</dbReference>
<feature type="domain" description="4Fe-4S His(Cys)3-ligated-type" evidence="8">
    <location>
        <begin position="86"/>
        <end position="125"/>
    </location>
</feature>
<dbReference type="Gene3D" id="3.10.20.740">
    <property type="match status" value="1"/>
</dbReference>
<dbReference type="Pfam" id="PF10588">
    <property type="entry name" value="NADH-G_4Fe-4S_3"/>
    <property type="match status" value="1"/>
</dbReference>
<evidence type="ECO:0000256" key="5">
    <source>
        <dbReference type="ARBA" id="ARBA00023004"/>
    </source>
</evidence>
<protein>
    <submittedName>
        <fullName evidence="9">[NiFe] hydrogenase diaphorase moiety small subunit</fullName>
    </submittedName>
</protein>
<keyword evidence="6" id="KW-0411">Iron-sulfur</keyword>
<dbReference type="AlphaFoldDB" id="A0A1H8AS36"/>
<evidence type="ECO:0000256" key="4">
    <source>
        <dbReference type="ARBA" id="ARBA00022723"/>
    </source>
</evidence>
<dbReference type="InterPro" id="IPR019574">
    <property type="entry name" value="NADH_UbQ_OxRdtase_Gsu_4Fe4S-bd"/>
</dbReference>
<dbReference type="InterPro" id="IPR036010">
    <property type="entry name" value="2Fe-2S_ferredoxin-like_sf"/>
</dbReference>
<evidence type="ECO:0000259" key="8">
    <source>
        <dbReference type="PROSITE" id="PS51839"/>
    </source>
</evidence>
<dbReference type="Pfam" id="PF13459">
    <property type="entry name" value="Fer4_15"/>
    <property type="match status" value="1"/>
</dbReference>
<name>A0A1H8AS36_9PROT</name>
<gene>
    <name evidence="9" type="ORF">SAMN05216325_101277</name>
</gene>
<dbReference type="GO" id="GO:0016020">
    <property type="term" value="C:membrane"/>
    <property type="evidence" value="ECO:0007669"/>
    <property type="project" value="InterPro"/>
</dbReference>
<dbReference type="Pfam" id="PF13510">
    <property type="entry name" value="Fer2_4"/>
    <property type="match status" value="1"/>
</dbReference>
<dbReference type="PROSITE" id="PS51085">
    <property type="entry name" value="2FE2S_FER_2"/>
    <property type="match status" value="1"/>
</dbReference>
<dbReference type="PIRSF" id="PIRSF000309">
    <property type="entry name" value="NAD_red_hyd_HoxU"/>
    <property type="match status" value="1"/>
</dbReference>
<dbReference type="SUPFAM" id="SSF54292">
    <property type="entry name" value="2Fe-2S ferredoxin-like"/>
    <property type="match status" value="1"/>
</dbReference>
<dbReference type="InterPro" id="IPR000283">
    <property type="entry name" value="NADH_UbQ_OxRdtase_75kDa_su_CS"/>
</dbReference>
<dbReference type="GO" id="GO:0046872">
    <property type="term" value="F:metal ion binding"/>
    <property type="evidence" value="ECO:0007669"/>
    <property type="project" value="UniProtKB-KW"/>
</dbReference>
<feature type="domain" description="2Fe-2S ferredoxin-type" evidence="7">
    <location>
        <begin position="12"/>
        <end position="86"/>
    </location>
</feature>
<comment type="similarity">
    <text evidence="2">Belongs to the complex I 75 kDa subunit family.</text>
</comment>
<dbReference type="GO" id="GO:0016491">
    <property type="term" value="F:oxidoreductase activity"/>
    <property type="evidence" value="ECO:0007669"/>
    <property type="project" value="InterPro"/>
</dbReference>
<dbReference type="InterPro" id="IPR001041">
    <property type="entry name" value="2Fe-2S_ferredoxin-type"/>
</dbReference>
<evidence type="ECO:0000256" key="3">
    <source>
        <dbReference type="ARBA" id="ARBA00022485"/>
    </source>
</evidence>
<keyword evidence="3" id="KW-0004">4Fe-4S</keyword>
<dbReference type="InterPro" id="IPR016214">
    <property type="entry name" value="NAD-red_Hydgase_HoxS_gsu"/>
</dbReference>
<dbReference type="RefSeq" id="WP_090627270.1">
    <property type="nucleotide sequence ID" value="NZ_FOCP01000001.1"/>
</dbReference>
<keyword evidence="5" id="KW-0408">Iron</keyword>
<dbReference type="PROSITE" id="PS00642">
    <property type="entry name" value="COMPLEX1_75K_2"/>
    <property type="match status" value="1"/>
</dbReference>
<sequence length="251" mass="27428">MTYESNKAIDANSITIDGETVPFDAGQTIMDAALAAKIHIPHLCHYPGLTPAGNCRLCMVEMNGESVAACVTQAQSGQQVSSNTPELNAARLAITQMLFVEGNHICPSCEKSGNCRLQAMGYYLGMLEEHFHQFNPRREIDASHSTVLLDRDRCILCDLCVRASRDIDKKNVFAIAGRGIHARLVVNTASGKLGDSNIEENDLAAKICPVGAILIRERSFDSPVGERIYDRRSISDTALTEHVPEKEVDRG</sequence>
<dbReference type="PROSITE" id="PS51839">
    <property type="entry name" value="4FE4S_HC3"/>
    <property type="match status" value="1"/>
</dbReference>
<dbReference type="CDD" id="cd00207">
    <property type="entry name" value="fer2"/>
    <property type="match status" value="1"/>
</dbReference>